<dbReference type="Gene3D" id="3.40.50.720">
    <property type="entry name" value="NAD(P)-binding Rossmann-like Domain"/>
    <property type="match status" value="1"/>
</dbReference>
<organism evidence="2 3">
    <name type="scientific">Sphingomonas populi</name>
    <dbReference type="NCBI Taxonomy" id="2484750"/>
    <lineage>
        <taxon>Bacteria</taxon>
        <taxon>Pseudomonadati</taxon>
        <taxon>Pseudomonadota</taxon>
        <taxon>Alphaproteobacteria</taxon>
        <taxon>Sphingomonadales</taxon>
        <taxon>Sphingomonadaceae</taxon>
        <taxon>Sphingomonas</taxon>
    </lineage>
</organism>
<dbReference type="SMART" id="SM00829">
    <property type="entry name" value="PKS_ER"/>
    <property type="match status" value="1"/>
</dbReference>
<evidence type="ECO:0000259" key="1">
    <source>
        <dbReference type="SMART" id="SM00829"/>
    </source>
</evidence>
<keyword evidence="3" id="KW-1185">Reference proteome</keyword>
<dbReference type="Pfam" id="PF08240">
    <property type="entry name" value="ADH_N"/>
    <property type="match status" value="1"/>
</dbReference>
<proteinExistence type="predicted"/>
<dbReference type="PANTHER" id="PTHR45348:SF2">
    <property type="entry name" value="ZINC-TYPE ALCOHOL DEHYDROGENASE-LIKE PROTEIN C2E1P3.01"/>
    <property type="match status" value="1"/>
</dbReference>
<dbReference type="OrthoDB" id="9790818at2"/>
<dbReference type="InterPro" id="IPR036291">
    <property type="entry name" value="NAD(P)-bd_dom_sf"/>
</dbReference>
<dbReference type="CDD" id="cd08249">
    <property type="entry name" value="enoyl_reductase_like"/>
    <property type="match status" value="1"/>
</dbReference>
<dbReference type="InterPro" id="IPR013154">
    <property type="entry name" value="ADH-like_N"/>
</dbReference>
<reference evidence="2 3" key="1">
    <citation type="submission" date="2019-02" db="EMBL/GenBank/DDBJ databases">
        <authorList>
            <person name="Li Y."/>
        </authorList>
    </citation>
    <scope>NUCLEOTIDE SEQUENCE [LARGE SCALE GENOMIC DNA]</scope>
    <source>
        <strain evidence="2 3">3-7</strain>
    </source>
</reference>
<protein>
    <submittedName>
        <fullName evidence="2">Zinc-binding alcohol dehydrogenase family protein</fullName>
    </submittedName>
</protein>
<dbReference type="Proteomes" id="UP000292085">
    <property type="component" value="Unassembled WGS sequence"/>
</dbReference>
<dbReference type="Gene3D" id="3.90.180.10">
    <property type="entry name" value="Medium-chain alcohol dehydrogenases, catalytic domain"/>
    <property type="match status" value="1"/>
</dbReference>
<comment type="caution">
    <text evidence="2">The sequence shown here is derived from an EMBL/GenBank/DDBJ whole genome shotgun (WGS) entry which is preliminary data.</text>
</comment>
<dbReference type="AlphaFoldDB" id="A0A4Q6Y4G1"/>
<dbReference type="EMBL" id="SGIS01000008">
    <property type="protein sequence ID" value="RZF65212.1"/>
    <property type="molecule type" value="Genomic_DNA"/>
</dbReference>
<dbReference type="GO" id="GO:0016651">
    <property type="term" value="F:oxidoreductase activity, acting on NAD(P)H"/>
    <property type="evidence" value="ECO:0007669"/>
    <property type="project" value="InterPro"/>
</dbReference>
<dbReference type="InterPro" id="IPR011032">
    <property type="entry name" value="GroES-like_sf"/>
</dbReference>
<evidence type="ECO:0000313" key="2">
    <source>
        <dbReference type="EMBL" id="RZF65212.1"/>
    </source>
</evidence>
<dbReference type="SUPFAM" id="SSF51735">
    <property type="entry name" value="NAD(P)-binding Rossmann-fold domains"/>
    <property type="match status" value="1"/>
</dbReference>
<sequence>MTDNTALWLSSKRADFTVAAAPFPSAQSGEIVIRTRAIAMNPMDRLVQTSGDLMTPYLHYPAVVGSDVAGEVVAVGANVTRFKVGDRVVGFAASTDKTRNRAAEGAFQTYVVLLEHMTSAMPDALAFEDAAALPLGISTAACALFQRDFLALNAPAKGAPVTGQTVLVWGGSTSVGVNAVQLAVASGYEVIATASPRNFDLLRRLGATAVFDYRSPTVVADVSAALRGKTVAGAVAIGAGSVRPCIDILGTCKGKRFIATATPPASFDAVPAGRGHWRKLIAAMAGTVAGNISLALRARSKKVTLKMIWGSTLISNEVGPMIFETFLPDALADGRYVAAPAVEIVGHGLASIPAALERQRRGVSATKLVVTL</sequence>
<evidence type="ECO:0000313" key="3">
    <source>
        <dbReference type="Proteomes" id="UP000292085"/>
    </source>
</evidence>
<name>A0A4Q6Y4G1_9SPHN</name>
<gene>
    <name evidence="2" type="ORF">EWE75_07540</name>
</gene>
<dbReference type="InterPro" id="IPR047122">
    <property type="entry name" value="Trans-enoyl_RdTase-like"/>
</dbReference>
<accession>A0A4Q6Y4G1</accession>
<dbReference type="PANTHER" id="PTHR45348">
    <property type="entry name" value="HYPOTHETICAL OXIDOREDUCTASE (EUROFUNG)"/>
    <property type="match status" value="1"/>
</dbReference>
<dbReference type="InterPro" id="IPR020843">
    <property type="entry name" value="ER"/>
</dbReference>
<dbReference type="RefSeq" id="WP_130156044.1">
    <property type="nucleotide sequence ID" value="NZ_SGIS01000008.1"/>
</dbReference>
<dbReference type="SUPFAM" id="SSF50129">
    <property type="entry name" value="GroES-like"/>
    <property type="match status" value="1"/>
</dbReference>
<feature type="domain" description="Enoyl reductase (ER)" evidence="1">
    <location>
        <begin position="13"/>
        <end position="370"/>
    </location>
</feature>